<accession>A0A8B6F4V0</accession>
<reference evidence="3" key="1">
    <citation type="submission" date="2018-11" db="EMBL/GenBank/DDBJ databases">
        <authorList>
            <person name="Alioto T."/>
            <person name="Alioto T."/>
        </authorList>
    </citation>
    <scope>NUCLEOTIDE SEQUENCE</scope>
</reference>
<evidence type="ECO:0000256" key="1">
    <source>
        <dbReference type="SAM" id="Phobius"/>
    </source>
</evidence>
<keyword evidence="1" id="KW-0812">Transmembrane</keyword>
<name>A0A8B6F4V0_MYTGA</name>
<dbReference type="Proteomes" id="UP000596742">
    <property type="component" value="Unassembled WGS sequence"/>
</dbReference>
<evidence type="ECO:0008006" key="5">
    <source>
        <dbReference type="Google" id="ProtNLM"/>
    </source>
</evidence>
<dbReference type="PANTHER" id="PTHR15644:SF2">
    <property type="entry name" value="OSTEOPETROSIS-ASSOCIATED TRANSMEMBRANE PROTEIN 1"/>
    <property type="match status" value="1"/>
</dbReference>
<dbReference type="EMBL" id="UYJE01006156">
    <property type="protein sequence ID" value="VDI43554.1"/>
    <property type="molecule type" value="Genomic_DNA"/>
</dbReference>
<keyword evidence="4" id="KW-1185">Reference proteome</keyword>
<evidence type="ECO:0000256" key="2">
    <source>
        <dbReference type="SAM" id="SignalP"/>
    </source>
</evidence>
<sequence length="345" mass="39420">MRLVYQIPLFILFSSIFNANESTNLLKNNQKHKGRLKYEILNRLTKTKEHLIQLQSFNVSTDFGHIPIYDICTAFLKEFGHNSADFIKCSVEKARPFRFCESCVREYKRAMTTFEDILQDDEKWSGCRNVLLKADRIQVLDQVYNNIRNVWDQAYCNGCFKTGSISEDINGTVKFQYSKISNTFNVIFKNMTKCIKMHSNVSLDKELLMDDIHNISTVSACDACSDLYDDMNREFKDAMKTSQKEVCMDLVDMMNYTRIAWGVKLNCTKSYKTNAGVITITALVAIGTISFYVVVGVKGIRVQKKLMIQKRMSVRSDAASYGATTELHQDGLDDGNGLERQALCS</sequence>
<protein>
    <recommendedName>
        <fullName evidence="5">Osteopetrosis-associated transmembrane protein 1</fullName>
    </recommendedName>
</protein>
<feature type="signal peptide" evidence="2">
    <location>
        <begin position="1"/>
        <end position="19"/>
    </location>
</feature>
<dbReference type="Pfam" id="PF09777">
    <property type="entry name" value="OSTMP1"/>
    <property type="match status" value="1"/>
</dbReference>
<feature type="chain" id="PRO_5032893743" description="Osteopetrosis-associated transmembrane protein 1" evidence="2">
    <location>
        <begin position="20"/>
        <end position="345"/>
    </location>
</feature>
<organism evidence="3 4">
    <name type="scientific">Mytilus galloprovincialis</name>
    <name type="common">Mediterranean mussel</name>
    <dbReference type="NCBI Taxonomy" id="29158"/>
    <lineage>
        <taxon>Eukaryota</taxon>
        <taxon>Metazoa</taxon>
        <taxon>Spiralia</taxon>
        <taxon>Lophotrochozoa</taxon>
        <taxon>Mollusca</taxon>
        <taxon>Bivalvia</taxon>
        <taxon>Autobranchia</taxon>
        <taxon>Pteriomorphia</taxon>
        <taxon>Mytilida</taxon>
        <taxon>Mytiloidea</taxon>
        <taxon>Mytilidae</taxon>
        <taxon>Mytilinae</taxon>
        <taxon>Mytilus</taxon>
    </lineage>
</organism>
<keyword evidence="1" id="KW-1133">Transmembrane helix</keyword>
<dbReference type="AlphaFoldDB" id="A0A8B6F4V0"/>
<evidence type="ECO:0000313" key="4">
    <source>
        <dbReference type="Proteomes" id="UP000596742"/>
    </source>
</evidence>
<proteinExistence type="predicted"/>
<dbReference type="PANTHER" id="PTHR15644">
    <property type="entry name" value="OSTEOPETROSIS ASSOCIATED TRANSMEMBRANE PROTEIN 1"/>
    <property type="match status" value="1"/>
</dbReference>
<keyword evidence="2" id="KW-0732">Signal</keyword>
<evidence type="ECO:0000313" key="3">
    <source>
        <dbReference type="EMBL" id="VDI43554.1"/>
    </source>
</evidence>
<comment type="caution">
    <text evidence="3">The sequence shown here is derived from an EMBL/GenBank/DDBJ whole genome shotgun (WGS) entry which is preliminary data.</text>
</comment>
<dbReference type="InterPro" id="IPR019172">
    <property type="entry name" value="Osteopetrosis-assoc_TM_1"/>
</dbReference>
<feature type="transmembrane region" description="Helical" evidence="1">
    <location>
        <begin position="275"/>
        <end position="297"/>
    </location>
</feature>
<gene>
    <name evidence="3" type="ORF">MGAL_10B033765</name>
</gene>
<dbReference type="GO" id="GO:0005829">
    <property type="term" value="C:cytosol"/>
    <property type="evidence" value="ECO:0007669"/>
    <property type="project" value="TreeGrafter"/>
</dbReference>
<keyword evidence="1" id="KW-0472">Membrane</keyword>
<dbReference type="OrthoDB" id="8021850at2759"/>